<accession>A0A3M0I7Q7</accession>
<feature type="region of interest" description="Disordered" evidence="1">
    <location>
        <begin position="17"/>
        <end position="38"/>
    </location>
</feature>
<organism evidence="2 3">
    <name type="scientific">Streptomyces shenzhenensis</name>
    <dbReference type="NCBI Taxonomy" id="943815"/>
    <lineage>
        <taxon>Bacteria</taxon>
        <taxon>Bacillati</taxon>
        <taxon>Actinomycetota</taxon>
        <taxon>Actinomycetes</taxon>
        <taxon>Kitasatosporales</taxon>
        <taxon>Streptomycetaceae</taxon>
        <taxon>Streptomyces</taxon>
    </lineage>
</organism>
<dbReference type="EMBL" id="PENI01000006">
    <property type="protein sequence ID" value="RMB85591.1"/>
    <property type="molecule type" value="Genomic_DNA"/>
</dbReference>
<gene>
    <name evidence="2" type="ORF">CTZ28_12420</name>
</gene>
<keyword evidence="3" id="KW-1185">Reference proteome</keyword>
<protein>
    <submittedName>
        <fullName evidence="2">Uncharacterized protein</fullName>
    </submittedName>
</protein>
<feature type="compositionally biased region" description="Basic and acidic residues" evidence="1">
    <location>
        <begin position="26"/>
        <end position="37"/>
    </location>
</feature>
<name>A0A3M0I7Q7_9ACTN</name>
<sequence length="149" mass="16400">MSARADAFREAADLIEQAQASEEAEEKERHGFLDHETGLQGAAVRDKAAYLRRLADEVEGKSSRTAADATPDKLTAREHRLAQLLDTIRTHGGKWSSSSVQQIRRATGGPVQRGTADRDLIELTRRGHLAQHGAADGRYYTLKRKGGPR</sequence>
<dbReference type="Proteomes" id="UP000270471">
    <property type="component" value="Unassembled WGS sequence"/>
</dbReference>
<proteinExistence type="predicted"/>
<feature type="region of interest" description="Disordered" evidence="1">
    <location>
        <begin position="92"/>
        <end position="117"/>
    </location>
</feature>
<evidence type="ECO:0000313" key="3">
    <source>
        <dbReference type="Proteomes" id="UP000270471"/>
    </source>
</evidence>
<evidence type="ECO:0000313" key="2">
    <source>
        <dbReference type="EMBL" id="RMB85591.1"/>
    </source>
</evidence>
<comment type="caution">
    <text evidence="2">The sequence shown here is derived from an EMBL/GenBank/DDBJ whole genome shotgun (WGS) entry which is preliminary data.</text>
</comment>
<evidence type="ECO:0000256" key="1">
    <source>
        <dbReference type="SAM" id="MobiDB-lite"/>
    </source>
</evidence>
<feature type="compositionally biased region" description="Polar residues" evidence="1">
    <location>
        <begin position="95"/>
        <end position="104"/>
    </location>
</feature>
<dbReference type="RefSeq" id="WP_121889413.1">
    <property type="nucleotide sequence ID" value="NZ_PENI01000006.1"/>
</dbReference>
<reference evidence="2 3" key="1">
    <citation type="submission" date="2017-11" db="EMBL/GenBank/DDBJ databases">
        <title>Draft genome of actinobacteria isolated from guarana (Paullinia cupana (Mart.) Ducke.</title>
        <authorList>
            <person name="Siqueira K.A."/>
            <person name="Liotti R.G."/>
            <person name="Mendes T.A.O."/>
            <person name="Soares M.A."/>
        </authorList>
    </citation>
    <scope>NUCLEOTIDE SEQUENCE [LARGE SCALE GENOMIC DNA]</scope>
    <source>
        <strain evidence="2 3">193</strain>
    </source>
</reference>
<dbReference type="OrthoDB" id="4298107at2"/>
<dbReference type="AlphaFoldDB" id="A0A3M0I7Q7"/>